<dbReference type="RefSeq" id="WP_272163399.1">
    <property type="nucleotide sequence ID" value="NZ_CP116507.1"/>
</dbReference>
<feature type="transmembrane region" description="Helical" evidence="6">
    <location>
        <begin position="50"/>
        <end position="68"/>
    </location>
</feature>
<dbReference type="PANTHER" id="PTHR30250">
    <property type="entry name" value="PST FAMILY PREDICTED COLANIC ACID TRANSPORTER"/>
    <property type="match status" value="1"/>
</dbReference>
<dbReference type="InterPro" id="IPR050833">
    <property type="entry name" value="Poly_Biosynth_Transport"/>
</dbReference>
<dbReference type="PANTHER" id="PTHR30250:SF29">
    <property type="entry name" value="POLYSACCHARIDE BIOSYNTHESIS PROTEIN C-TERMINAL DOMAIN-CONTAINING PROTEIN"/>
    <property type="match status" value="1"/>
</dbReference>
<keyword evidence="5 6" id="KW-0472">Membrane</keyword>
<evidence type="ECO:0000256" key="1">
    <source>
        <dbReference type="ARBA" id="ARBA00004651"/>
    </source>
</evidence>
<dbReference type="EMBL" id="CP116507">
    <property type="protein sequence ID" value="WCG22830.1"/>
    <property type="molecule type" value="Genomic_DNA"/>
</dbReference>
<keyword evidence="4 6" id="KW-1133">Transmembrane helix</keyword>
<feature type="transmembrane region" description="Helical" evidence="6">
    <location>
        <begin position="413"/>
        <end position="431"/>
    </location>
</feature>
<proteinExistence type="predicted"/>
<keyword evidence="3 6" id="KW-0812">Transmembrane</keyword>
<comment type="subcellular location">
    <subcellularLocation>
        <location evidence="1">Cell membrane</location>
        <topology evidence="1">Multi-pass membrane protein</topology>
    </subcellularLocation>
</comment>
<feature type="transmembrane region" description="Helical" evidence="6">
    <location>
        <begin position="157"/>
        <end position="174"/>
    </location>
</feature>
<evidence type="ECO:0000313" key="8">
    <source>
        <dbReference type="Proteomes" id="UP001179600"/>
    </source>
</evidence>
<sequence>MSKQSTTRMLQGTWLLVMSSFIVKILSAIYRVPFQNMVGDEGFYVYQQVYPIYGLAVTLSLNGIPLFLSKLVAEERDFEKKQEKIQLVFWLSLLLSVALFLVFFLFSVGIAKAMGDALLSPVIRVTSFSFLLTPWLAIYRGYFQGELNVTATAHSQLWEQTIRVVMILIAAYWYTQASFSLYQMGAYASIGAVVGGVAALIVLMVYRYRSQTPALLWPLKMSQKHSVEEVTKRLFTEGALIWGYSANLMFCQFIDSFSLKNGLVAHGYLDLQAKMVKGAFDRGQPFVQVGLVIALSFVTSYLPRLTKAQQQSSLAYQAAVRQVVKIMRVLSSAATVGLIVLLPELNRVLFGDTQETLALRLFTVIVYVLSMIQVFQMVGQSMGQTRTLAWGLVISLVLKMALSYPFVKWWGTVGASLSTVIAFLTSLFFLRKELYPQARQSRAEVVPLVIALGKMALSVIIYKKMIQVVLPALYVSRLTLFVVVLVGVLVGVVVFARSVWRAEIFTLEEWSLIPLGDKIKKKR</sequence>
<feature type="transmembrane region" description="Helical" evidence="6">
    <location>
        <begin position="186"/>
        <end position="206"/>
    </location>
</feature>
<feature type="transmembrane region" description="Helical" evidence="6">
    <location>
        <begin position="357"/>
        <end position="375"/>
    </location>
</feature>
<protein>
    <submittedName>
        <fullName evidence="7">Polysaccharide biosynthesis protein</fullName>
    </submittedName>
</protein>
<evidence type="ECO:0000313" key="7">
    <source>
        <dbReference type="EMBL" id="WCG22830.1"/>
    </source>
</evidence>
<feature type="transmembrane region" description="Helical" evidence="6">
    <location>
        <begin position="443"/>
        <end position="462"/>
    </location>
</feature>
<reference evidence="7" key="1">
    <citation type="submission" date="2023-01" db="EMBL/GenBank/DDBJ databases">
        <title>Oxazolidinone resistance genes in florfenicol resistant enterococci from beef cattle and veal calves at slaughter.</title>
        <authorList>
            <person name="Biggel M."/>
        </authorList>
    </citation>
    <scope>NUCLEOTIDE SEQUENCE</scope>
    <source>
        <strain evidence="7">K204-1</strain>
    </source>
</reference>
<dbReference type="Proteomes" id="UP001179600">
    <property type="component" value="Chromosome"/>
</dbReference>
<feature type="transmembrane region" description="Helical" evidence="6">
    <location>
        <begin position="12"/>
        <end position="30"/>
    </location>
</feature>
<gene>
    <name evidence="7" type="ORF">PML95_00885</name>
</gene>
<dbReference type="Pfam" id="PF01943">
    <property type="entry name" value="Polysacc_synt"/>
    <property type="match status" value="1"/>
</dbReference>
<dbReference type="AlphaFoldDB" id="A0AAE9XIR2"/>
<evidence type="ECO:0000256" key="2">
    <source>
        <dbReference type="ARBA" id="ARBA00022475"/>
    </source>
</evidence>
<evidence type="ECO:0000256" key="5">
    <source>
        <dbReference type="ARBA" id="ARBA00023136"/>
    </source>
</evidence>
<dbReference type="CDD" id="cd13124">
    <property type="entry name" value="MATE_SpoVB_like"/>
    <property type="match status" value="1"/>
</dbReference>
<organism evidence="7 8">
    <name type="scientific">Vagococcus lutrae</name>
    <dbReference type="NCBI Taxonomy" id="81947"/>
    <lineage>
        <taxon>Bacteria</taxon>
        <taxon>Bacillati</taxon>
        <taxon>Bacillota</taxon>
        <taxon>Bacilli</taxon>
        <taxon>Lactobacillales</taxon>
        <taxon>Enterococcaceae</taxon>
        <taxon>Vagococcus</taxon>
    </lineage>
</organism>
<feature type="transmembrane region" description="Helical" evidence="6">
    <location>
        <begin position="474"/>
        <end position="496"/>
    </location>
</feature>
<feature type="transmembrane region" description="Helical" evidence="6">
    <location>
        <begin position="387"/>
        <end position="407"/>
    </location>
</feature>
<dbReference type="InterPro" id="IPR002797">
    <property type="entry name" value="Polysacc_synth"/>
</dbReference>
<evidence type="ECO:0000256" key="4">
    <source>
        <dbReference type="ARBA" id="ARBA00022989"/>
    </source>
</evidence>
<evidence type="ECO:0000256" key="6">
    <source>
        <dbReference type="SAM" id="Phobius"/>
    </source>
</evidence>
<feature type="transmembrane region" description="Helical" evidence="6">
    <location>
        <begin position="88"/>
        <end position="111"/>
    </location>
</feature>
<feature type="transmembrane region" description="Helical" evidence="6">
    <location>
        <begin position="117"/>
        <end position="137"/>
    </location>
</feature>
<dbReference type="GO" id="GO:0005886">
    <property type="term" value="C:plasma membrane"/>
    <property type="evidence" value="ECO:0007669"/>
    <property type="project" value="UniProtKB-SubCell"/>
</dbReference>
<feature type="transmembrane region" description="Helical" evidence="6">
    <location>
        <begin position="326"/>
        <end position="345"/>
    </location>
</feature>
<evidence type="ECO:0000256" key="3">
    <source>
        <dbReference type="ARBA" id="ARBA00022692"/>
    </source>
</evidence>
<dbReference type="InterPro" id="IPR024923">
    <property type="entry name" value="PG_synth_SpoVB"/>
</dbReference>
<keyword evidence="2" id="KW-1003">Cell membrane</keyword>
<accession>A0AAE9XIR2</accession>
<name>A0AAE9XIR2_9ENTE</name>